<dbReference type="OrthoDB" id="3936150at2759"/>
<dbReference type="EMBL" id="MTYJ01000015">
    <property type="protein sequence ID" value="OQV22763.1"/>
    <property type="molecule type" value="Genomic_DNA"/>
</dbReference>
<dbReference type="PANTHER" id="PTHR24064">
    <property type="entry name" value="SOLUTE CARRIER FAMILY 22 MEMBER"/>
    <property type="match status" value="1"/>
</dbReference>
<feature type="transmembrane region" description="Helical" evidence="5">
    <location>
        <begin position="378"/>
        <end position="398"/>
    </location>
</feature>
<keyword evidence="8" id="KW-1185">Reference proteome</keyword>
<evidence type="ECO:0000256" key="1">
    <source>
        <dbReference type="ARBA" id="ARBA00004141"/>
    </source>
</evidence>
<organism evidence="7 8">
    <name type="scientific">Hypsibius exemplaris</name>
    <name type="common">Freshwater tardigrade</name>
    <dbReference type="NCBI Taxonomy" id="2072580"/>
    <lineage>
        <taxon>Eukaryota</taxon>
        <taxon>Metazoa</taxon>
        <taxon>Ecdysozoa</taxon>
        <taxon>Tardigrada</taxon>
        <taxon>Eutardigrada</taxon>
        <taxon>Parachela</taxon>
        <taxon>Hypsibioidea</taxon>
        <taxon>Hypsibiidae</taxon>
        <taxon>Hypsibius</taxon>
    </lineage>
</organism>
<comment type="caution">
    <text evidence="7">The sequence shown here is derived from an EMBL/GenBank/DDBJ whole genome shotgun (WGS) entry which is preliminary data.</text>
</comment>
<dbReference type="Gene3D" id="1.20.1250.20">
    <property type="entry name" value="MFS general substrate transporter like domains"/>
    <property type="match status" value="1"/>
</dbReference>
<keyword evidence="3 5" id="KW-1133">Transmembrane helix</keyword>
<name>A0A1W0X5K7_HYPEX</name>
<sequence length="596" mass="66539">MGMEFDDILKDVGGFGRYQKLLLIIFILPPCLAGAFHGFSQIFTVAVPEDYWCRIPKAERLGIGPSRIKPTLPRELIDGKLQHSQCTVHEKTAPIINNMTDQWSFNYNVSLPCPWGWNYDRSVYESTVVMDWDLVCDKAFYPKLSLFIHAIGAVLGTILFGYLTDEIGRKKTFCIAAMTQLLTGVATAFAPNFIVFCIIRFLNGLTIVPVWLIPLIMALEFTGPSKRTLVGTVGALFYTFGLLGLGGLAYLIRNWVHLQLAVTLPFVFIFGYYWWMPESPRWLMSKGRFPEMLVIVRKIAKQNRAGLPEDYFAKLLAMFDHSQTDEQTNKRKNCLIDLFRTANLCKKSCLIIFISFTNSLVCVGLTFFMPLLCGIDHINFIYGAVIQLPAYPVLYFSLTRFGRRVLLMLSLILAGSFLILRALVPDTNHTAVIILLLISKFSVTLSCVITNLVAAETFPTVLRGAGSSLTQTVSSIGLCLSPFVAHMGMRHSRWLPPLIFGVLGIVGGMLSLLLPETLGQSLPETLTEAEAFGKGCRTWKNCLKLTGNAESSQVPESGPSHHEVKRLEATRQNGVEVEEDSSLLSLPQVKCYQVKF</sequence>
<dbReference type="GO" id="GO:0016020">
    <property type="term" value="C:membrane"/>
    <property type="evidence" value="ECO:0007669"/>
    <property type="project" value="UniProtKB-SubCell"/>
</dbReference>
<gene>
    <name evidence="7" type="ORF">BV898_03200</name>
</gene>
<dbReference type="SUPFAM" id="SSF103473">
    <property type="entry name" value="MFS general substrate transporter"/>
    <property type="match status" value="1"/>
</dbReference>
<dbReference type="PROSITE" id="PS50850">
    <property type="entry name" value="MFS"/>
    <property type="match status" value="1"/>
</dbReference>
<dbReference type="InterPro" id="IPR036259">
    <property type="entry name" value="MFS_trans_sf"/>
</dbReference>
<accession>A0A1W0X5K7</accession>
<dbReference type="InterPro" id="IPR005828">
    <property type="entry name" value="MFS_sugar_transport-like"/>
</dbReference>
<dbReference type="AlphaFoldDB" id="A0A1W0X5K7"/>
<feature type="domain" description="Major facilitator superfamily (MFS) profile" evidence="6">
    <location>
        <begin position="94"/>
        <end position="519"/>
    </location>
</feature>
<evidence type="ECO:0000259" key="6">
    <source>
        <dbReference type="PROSITE" id="PS50850"/>
    </source>
</evidence>
<protein>
    <submittedName>
        <fullName evidence="7">Carcinine</fullName>
    </submittedName>
</protein>
<comment type="subcellular location">
    <subcellularLocation>
        <location evidence="1">Membrane</location>
        <topology evidence="1">Multi-pass membrane protein</topology>
    </subcellularLocation>
</comment>
<dbReference type="InterPro" id="IPR020846">
    <property type="entry name" value="MFS_dom"/>
</dbReference>
<feature type="transmembrane region" description="Helical" evidence="5">
    <location>
        <begin position="349"/>
        <end position="372"/>
    </location>
</feature>
<feature type="transmembrane region" description="Helical" evidence="5">
    <location>
        <begin position="430"/>
        <end position="454"/>
    </location>
</feature>
<proteinExistence type="predicted"/>
<feature type="transmembrane region" description="Helical" evidence="5">
    <location>
        <begin position="494"/>
        <end position="514"/>
    </location>
</feature>
<feature type="transmembrane region" description="Helical" evidence="5">
    <location>
        <begin position="21"/>
        <end position="39"/>
    </location>
</feature>
<keyword evidence="4 5" id="KW-0472">Membrane</keyword>
<evidence type="ECO:0000256" key="2">
    <source>
        <dbReference type="ARBA" id="ARBA00022692"/>
    </source>
</evidence>
<feature type="transmembrane region" description="Helical" evidence="5">
    <location>
        <begin position="201"/>
        <end position="222"/>
    </location>
</feature>
<dbReference type="GO" id="GO:0022857">
    <property type="term" value="F:transmembrane transporter activity"/>
    <property type="evidence" value="ECO:0007669"/>
    <property type="project" value="InterPro"/>
</dbReference>
<keyword evidence="2 5" id="KW-0812">Transmembrane</keyword>
<evidence type="ECO:0000313" key="8">
    <source>
        <dbReference type="Proteomes" id="UP000192578"/>
    </source>
</evidence>
<dbReference type="Proteomes" id="UP000192578">
    <property type="component" value="Unassembled WGS sequence"/>
</dbReference>
<dbReference type="Pfam" id="PF00083">
    <property type="entry name" value="Sugar_tr"/>
    <property type="match status" value="1"/>
</dbReference>
<feature type="transmembrane region" description="Helical" evidence="5">
    <location>
        <begin position="258"/>
        <end position="276"/>
    </location>
</feature>
<feature type="transmembrane region" description="Helical" evidence="5">
    <location>
        <begin position="175"/>
        <end position="195"/>
    </location>
</feature>
<evidence type="ECO:0000313" key="7">
    <source>
        <dbReference type="EMBL" id="OQV22763.1"/>
    </source>
</evidence>
<reference evidence="8" key="1">
    <citation type="submission" date="2017-01" db="EMBL/GenBank/DDBJ databases">
        <title>Comparative genomics of anhydrobiosis in the tardigrade Hypsibius dujardini.</title>
        <authorList>
            <person name="Yoshida Y."/>
            <person name="Koutsovoulos G."/>
            <person name="Laetsch D."/>
            <person name="Stevens L."/>
            <person name="Kumar S."/>
            <person name="Horikawa D."/>
            <person name="Ishino K."/>
            <person name="Komine S."/>
            <person name="Tomita M."/>
            <person name="Blaxter M."/>
            <person name="Arakawa K."/>
        </authorList>
    </citation>
    <scope>NUCLEOTIDE SEQUENCE [LARGE SCALE GENOMIC DNA]</scope>
    <source>
        <strain evidence="8">Z151</strain>
    </source>
</reference>
<evidence type="ECO:0000256" key="3">
    <source>
        <dbReference type="ARBA" id="ARBA00022989"/>
    </source>
</evidence>
<dbReference type="CDD" id="cd17317">
    <property type="entry name" value="MFS_SLC22"/>
    <property type="match status" value="1"/>
</dbReference>
<feature type="transmembrane region" description="Helical" evidence="5">
    <location>
        <begin position="144"/>
        <end position="163"/>
    </location>
</feature>
<feature type="transmembrane region" description="Helical" evidence="5">
    <location>
        <begin position="405"/>
        <end position="424"/>
    </location>
</feature>
<evidence type="ECO:0000256" key="5">
    <source>
        <dbReference type="SAM" id="Phobius"/>
    </source>
</evidence>
<evidence type="ECO:0000256" key="4">
    <source>
        <dbReference type="ARBA" id="ARBA00023136"/>
    </source>
</evidence>
<feature type="transmembrane region" description="Helical" evidence="5">
    <location>
        <begin position="229"/>
        <end position="252"/>
    </location>
</feature>